<dbReference type="SUPFAM" id="SSF52540">
    <property type="entry name" value="P-loop containing nucleoside triphosphate hydrolases"/>
    <property type="match status" value="1"/>
</dbReference>
<dbReference type="PANTHER" id="PTHR21299">
    <property type="entry name" value="CYTIDYLATE KINASE/PANTOATE-BETA-ALANINE LIGASE"/>
    <property type="match status" value="1"/>
</dbReference>
<dbReference type="HAMAP" id="MF_00238">
    <property type="entry name" value="Cytidyl_kinase_type1"/>
    <property type="match status" value="1"/>
</dbReference>
<dbReference type="GO" id="GO:0036430">
    <property type="term" value="F:CMP kinase activity"/>
    <property type="evidence" value="ECO:0007669"/>
    <property type="project" value="RHEA"/>
</dbReference>
<feature type="region of interest" description="Disordered" evidence="9">
    <location>
        <begin position="260"/>
        <end position="282"/>
    </location>
</feature>
<evidence type="ECO:0000313" key="12">
    <source>
        <dbReference type="Proteomes" id="UP000215767"/>
    </source>
</evidence>
<dbReference type="GO" id="GO:0006220">
    <property type="term" value="P:pyrimidine nucleotide metabolic process"/>
    <property type="evidence" value="ECO:0007669"/>
    <property type="project" value="UniProtKB-UniRule"/>
</dbReference>
<name>A0A261UHW0_9BORD</name>
<dbReference type="NCBIfam" id="TIGR00017">
    <property type="entry name" value="cmk"/>
    <property type="match status" value="1"/>
</dbReference>
<dbReference type="PANTHER" id="PTHR21299:SF2">
    <property type="entry name" value="CYTIDYLATE KINASE"/>
    <property type="match status" value="1"/>
</dbReference>
<gene>
    <name evidence="8" type="primary">cmk</name>
    <name evidence="11" type="ORF">CAL28_19790</name>
</gene>
<dbReference type="GO" id="GO:0015949">
    <property type="term" value="P:nucleobase-containing small molecule interconversion"/>
    <property type="evidence" value="ECO:0007669"/>
    <property type="project" value="TreeGrafter"/>
</dbReference>
<evidence type="ECO:0000313" key="11">
    <source>
        <dbReference type="EMBL" id="OZI61528.1"/>
    </source>
</evidence>
<keyword evidence="12" id="KW-1185">Reference proteome</keyword>
<sequence>MRQQDLPHVFRRICRPGRRRGASMTQADDTTRDTVAAPPPVIAIDGPTASGKGTVAHGVARRLGWTVLDSGALYRLTALSALEQGIAPEDEAAVAEAARTLPVRFDGPHIYLDGREVGYDIRQERVGNFASRVAAFGSVRQALLDRQRAFRRAPGLVADGRDMGTVVFPDAALKVFLVADVEARAERRRKQLMEKGISANLEDLLRDMRERDARDTQRSVAPLAPAADAKVLDSSKMTAQETVQAILDLWNGPRGGALKPGAAGTAGKAKGFSGAAGNIAPR</sequence>
<dbReference type="GO" id="GO:0036431">
    <property type="term" value="F:dCMP kinase activity"/>
    <property type="evidence" value="ECO:0007669"/>
    <property type="project" value="InterPro"/>
</dbReference>
<dbReference type="CDD" id="cd02020">
    <property type="entry name" value="CMPK"/>
    <property type="match status" value="1"/>
</dbReference>
<dbReference type="InterPro" id="IPR003136">
    <property type="entry name" value="Cytidylate_kin"/>
</dbReference>
<comment type="catalytic activity">
    <reaction evidence="7 8">
        <text>CMP + ATP = CDP + ADP</text>
        <dbReference type="Rhea" id="RHEA:11600"/>
        <dbReference type="ChEBI" id="CHEBI:30616"/>
        <dbReference type="ChEBI" id="CHEBI:58069"/>
        <dbReference type="ChEBI" id="CHEBI:60377"/>
        <dbReference type="ChEBI" id="CHEBI:456216"/>
        <dbReference type="EC" id="2.7.4.25"/>
    </reaction>
</comment>
<reference evidence="12" key="1">
    <citation type="submission" date="2017-05" db="EMBL/GenBank/DDBJ databases">
        <title>Complete and WGS of Bordetella genogroups.</title>
        <authorList>
            <person name="Spilker T."/>
            <person name="Lipuma J."/>
        </authorList>
    </citation>
    <scope>NUCLEOTIDE SEQUENCE [LARGE SCALE GENOMIC DNA]</scope>
    <source>
        <strain evidence="12">AU8856</strain>
    </source>
</reference>
<evidence type="ECO:0000256" key="4">
    <source>
        <dbReference type="ARBA" id="ARBA00022777"/>
    </source>
</evidence>
<dbReference type="InterPro" id="IPR011994">
    <property type="entry name" value="Cytidylate_kinase_dom"/>
</dbReference>
<dbReference type="Gene3D" id="3.40.50.300">
    <property type="entry name" value="P-loop containing nucleotide triphosphate hydrolases"/>
    <property type="match status" value="1"/>
</dbReference>
<evidence type="ECO:0000256" key="8">
    <source>
        <dbReference type="HAMAP-Rule" id="MF_00238"/>
    </source>
</evidence>
<comment type="catalytic activity">
    <reaction evidence="6 8">
        <text>dCMP + ATP = dCDP + ADP</text>
        <dbReference type="Rhea" id="RHEA:25094"/>
        <dbReference type="ChEBI" id="CHEBI:30616"/>
        <dbReference type="ChEBI" id="CHEBI:57566"/>
        <dbReference type="ChEBI" id="CHEBI:58593"/>
        <dbReference type="ChEBI" id="CHEBI:456216"/>
        <dbReference type="EC" id="2.7.4.25"/>
    </reaction>
</comment>
<protein>
    <recommendedName>
        <fullName evidence="8">Cytidylate kinase</fullName>
        <shortName evidence="8">CK</shortName>
        <ecNumber evidence="8">2.7.4.25</ecNumber>
    </recommendedName>
    <alternativeName>
        <fullName evidence="8">Cytidine monophosphate kinase</fullName>
        <shortName evidence="8">CMP kinase</shortName>
    </alternativeName>
</protein>
<keyword evidence="3 8" id="KW-0547">Nucleotide-binding</keyword>
<feature type="binding site" evidence="8">
    <location>
        <begin position="46"/>
        <end position="54"/>
    </location>
    <ligand>
        <name>ATP</name>
        <dbReference type="ChEBI" id="CHEBI:30616"/>
    </ligand>
</feature>
<comment type="caution">
    <text evidence="11">The sequence shown here is derived from an EMBL/GenBank/DDBJ whole genome shotgun (WGS) entry which is preliminary data.</text>
</comment>
<comment type="subcellular location">
    <subcellularLocation>
        <location evidence="8">Cytoplasm</location>
    </subcellularLocation>
</comment>
<evidence type="ECO:0000256" key="3">
    <source>
        <dbReference type="ARBA" id="ARBA00022741"/>
    </source>
</evidence>
<proteinExistence type="inferred from homology"/>
<evidence type="ECO:0000256" key="1">
    <source>
        <dbReference type="ARBA" id="ARBA00009427"/>
    </source>
</evidence>
<evidence type="ECO:0000256" key="9">
    <source>
        <dbReference type="SAM" id="MobiDB-lite"/>
    </source>
</evidence>
<organism evidence="11 12">
    <name type="scientific">Bordetella genomosp. 11</name>
    <dbReference type="NCBI Taxonomy" id="1416808"/>
    <lineage>
        <taxon>Bacteria</taxon>
        <taxon>Pseudomonadati</taxon>
        <taxon>Pseudomonadota</taxon>
        <taxon>Betaproteobacteria</taxon>
        <taxon>Burkholderiales</taxon>
        <taxon>Alcaligenaceae</taxon>
        <taxon>Bordetella</taxon>
    </lineage>
</organism>
<keyword evidence="5 8" id="KW-0067">ATP-binding</keyword>
<comment type="similarity">
    <text evidence="1 8">Belongs to the cytidylate kinase family. Type 1 subfamily.</text>
</comment>
<keyword evidence="4 8" id="KW-0418">Kinase</keyword>
<evidence type="ECO:0000256" key="7">
    <source>
        <dbReference type="ARBA" id="ARBA00048478"/>
    </source>
</evidence>
<dbReference type="EMBL" id="NEVS01000004">
    <property type="protein sequence ID" value="OZI61528.1"/>
    <property type="molecule type" value="Genomic_DNA"/>
</dbReference>
<dbReference type="GO" id="GO:0005524">
    <property type="term" value="F:ATP binding"/>
    <property type="evidence" value="ECO:0007669"/>
    <property type="project" value="UniProtKB-UniRule"/>
</dbReference>
<dbReference type="GO" id="GO:0005829">
    <property type="term" value="C:cytosol"/>
    <property type="evidence" value="ECO:0007669"/>
    <property type="project" value="TreeGrafter"/>
</dbReference>
<dbReference type="AlphaFoldDB" id="A0A261UHW0"/>
<evidence type="ECO:0000256" key="6">
    <source>
        <dbReference type="ARBA" id="ARBA00047615"/>
    </source>
</evidence>
<keyword evidence="8" id="KW-0963">Cytoplasm</keyword>
<feature type="domain" description="Cytidylate kinase" evidence="10">
    <location>
        <begin position="42"/>
        <end position="249"/>
    </location>
</feature>
<keyword evidence="2 8" id="KW-0808">Transferase</keyword>
<evidence type="ECO:0000256" key="5">
    <source>
        <dbReference type="ARBA" id="ARBA00022840"/>
    </source>
</evidence>
<accession>A0A261UHW0</accession>
<feature type="region of interest" description="Disordered" evidence="9">
    <location>
        <begin position="17"/>
        <end position="38"/>
    </location>
</feature>
<evidence type="ECO:0000256" key="2">
    <source>
        <dbReference type="ARBA" id="ARBA00022679"/>
    </source>
</evidence>
<evidence type="ECO:0000259" key="10">
    <source>
        <dbReference type="Pfam" id="PF02224"/>
    </source>
</evidence>
<dbReference type="EC" id="2.7.4.25" evidence="8"/>
<dbReference type="InterPro" id="IPR027417">
    <property type="entry name" value="P-loop_NTPase"/>
</dbReference>
<dbReference type="Pfam" id="PF02224">
    <property type="entry name" value="Cytidylate_kin"/>
    <property type="match status" value="1"/>
</dbReference>
<dbReference type="Proteomes" id="UP000215767">
    <property type="component" value="Unassembled WGS sequence"/>
</dbReference>